<dbReference type="Gene3D" id="3.40.50.1240">
    <property type="entry name" value="Phosphoglycerate mutase-like"/>
    <property type="match status" value="1"/>
</dbReference>
<evidence type="ECO:0000313" key="3">
    <source>
        <dbReference type="Proteomes" id="UP001201812"/>
    </source>
</evidence>
<dbReference type="EMBL" id="JAKKPZ010000002">
    <property type="protein sequence ID" value="KAI1726496.1"/>
    <property type="molecule type" value="Genomic_DNA"/>
</dbReference>
<organism evidence="2 3">
    <name type="scientific">Ditylenchus destructor</name>
    <dbReference type="NCBI Taxonomy" id="166010"/>
    <lineage>
        <taxon>Eukaryota</taxon>
        <taxon>Metazoa</taxon>
        <taxon>Ecdysozoa</taxon>
        <taxon>Nematoda</taxon>
        <taxon>Chromadorea</taxon>
        <taxon>Rhabditida</taxon>
        <taxon>Tylenchina</taxon>
        <taxon>Tylenchomorpha</taxon>
        <taxon>Sphaerularioidea</taxon>
        <taxon>Anguinidae</taxon>
        <taxon>Anguininae</taxon>
        <taxon>Ditylenchus</taxon>
    </lineage>
</organism>
<name>A0AAD4R6P8_9BILA</name>
<dbReference type="InterPro" id="IPR050645">
    <property type="entry name" value="Histidine_acid_phosphatase"/>
</dbReference>
<comment type="similarity">
    <text evidence="1">Belongs to the histidine acid phosphatase family.</text>
</comment>
<dbReference type="PANTHER" id="PTHR11567">
    <property type="entry name" value="ACID PHOSPHATASE-RELATED"/>
    <property type="match status" value="1"/>
</dbReference>
<proteinExistence type="inferred from homology"/>
<dbReference type="Proteomes" id="UP001201812">
    <property type="component" value="Unassembled WGS sequence"/>
</dbReference>
<dbReference type="InterPro" id="IPR029033">
    <property type="entry name" value="His_PPase_superfam"/>
</dbReference>
<reference evidence="2" key="1">
    <citation type="submission" date="2022-01" db="EMBL/GenBank/DDBJ databases">
        <title>Genome Sequence Resource for Two Populations of Ditylenchus destructor, the Migratory Endoparasitic Phytonematode.</title>
        <authorList>
            <person name="Zhang H."/>
            <person name="Lin R."/>
            <person name="Xie B."/>
        </authorList>
    </citation>
    <scope>NUCLEOTIDE SEQUENCE</scope>
    <source>
        <strain evidence="2">BazhouSP</strain>
    </source>
</reference>
<comment type="caution">
    <text evidence="2">The sequence shown here is derived from an EMBL/GenBank/DDBJ whole genome shotgun (WGS) entry which is preliminary data.</text>
</comment>
<dbReference type="AlphaFoldDB" id="A0AAD4R6P8"/>
<sequence>MKQMRQLGEFFRQRYAPWFVSPNFNVTEVHIRSSEADRALTSAQAMLSGFFPPSKNEEFEAGLVLFHLLYKTSGNLDLVMAANSNTFQRTYCLLKPTNFQCPKFSQIKNTVIAKNIEKVTNNYKQLFDFLGNVTGVGSNVTFDTVVELYDIVREVQNNMTQPEWVYKTWP</sequence>
<accession>A0AAD4R6P8</accession>
<evidence type="ECO:0000313" key="2">
    <source>
        <dbReference type="EMBL" id="KAI1726496.1"/>
    </source>
</evidence>
<dbReference type="PANTHER" id="PTHR11567:SF210">
    <property type="entry name" value="ACID PHOSPHATASE 5-RELATED"/>
    <property type="match status" value="1"/>
</dbReference>
<dbReference type="GO" id="GO:0016791">
    <property type="term" value="F:phosphatase activity"/>
    <property type="evidence" value="ECO:0007669"/>
    <property type="project" value="UniProtKB-ARBA"/>
</dbReference>
<dbReference type="InterPro" id="IPR000560">
    <property type="entry name" value="His_Pase_clade-2"/>
</dbReference>
<keyword evidence="3" id="KW-1185">Reference proteome</keyword>
<dbReference type="CDD" id="cd07061">
    <property type="entry name" value="HP_HAP_like"/>
    <property type="match status" value="1"/>
</dbReference>
<gene>
    <name evidence="2" type="ORF">DdX_03217</name>
</gene>
<evidence type="ECO:0000256" key="1">
    <source>
        <dbReference type="ARBA" id="ARBA00005375"/>
    </source>
</evidence>
<protein>
    <submittedName>
        <fullName evidence="2">Histidine phosphatase superfamily (Branch 2) domain-containing protein</fullName>
    </submittedName>
</protein>
<dbReference type="Pfam" id="PF00328">
    <property type="entry name" value="His_Phos_2"/>
    <property type="match status" value="1"/>
</dbReference>
<dbReference type="SUPFAM" id="SSF53254">
    <property type="entry name" value="Phosphoglycerate mutase-like"/>
    <property type="match status" value="1"/>
</dbReference>